<comment type="caution">
    <text evidence="3">The sequence shown here is derived from an EMBL/GenBank/DDBJ whole genome shotgun (WGS) entry which is preliminary data.</text>
</comment>
<evidence type="ECO:0000256" key="1">
    <source>
        <dbReference type="ARBA" id="ARBA00022857"/>
    </source>
</evidence>
<dbReference type="InterPro" id="IPR020843">
    <property type="entry name" value="ER"/>
</dbReference>
<dbReference type="AlphaFoldDB" id="A0AAJ0GEV4"/>
<evidence type="ECO:0000313" key="3">
    <source>
        <dbReference type="EMBL" id="KAK3056139.1"/>
    </source>
</evidence>
<protein>
    <recommendedName>
        <fullName evidence="2">Enoyl reductase (ER) domain-containing protein</fullName>
    </recommendedName>
</protein>
<evidence type="ECO:0000313" key="4">
    <source>
        <dbReference type="Proteomes" id="UP001271007"/>
    </source>
</evidence>
<keyword evidence="1" id="KW-0521">NADP</keyword>
<evidence type="ECO:0000259" key="2">
    <source>
        <dbReference type="SMART" id="SM00829"/>
    </source>
</evidence>
<dbReference type="Gene3D" id="3.90.180.10">
    <property type="entry name" value="Medium-chain alcohol dehydrogenases, catalytic domain"/>
    <property type="match status" value="1"/>
</dbReference>
<reference evidence="3" key="1">
    <citation type="submission" date="2023-04" db="EMBL/GenBank/DDBJ databases">
        <title>Black Yeasts Isolated from many extreme environments.</title>
        <authorList>
            <person name="Coleine C."/>
            <person name="Stajich J.E."/>
            <person name="Selbmann L."/>
        </authorList>
    </citation>
    <scope>NUCLEOTIDE SEQUENCE</scope>
    <source>
        <strain evidence="3">CCFEE 5312</strain>
    </source>
</reference>
<dbReference type="Proteomes" id="UP001271007">
    <property type="component" value="Unassembled WGS sequence"/>
</dbReference>
<keyword evidence="4" id="KW-1185">Reference proteome</keyword>
<dbReference type="PANTHER" id="PTHR44154">
    <property type="entry name" value="QUINONE OXIDOREDUCTASE"/>
    <property type="match status" value="1"/>
</dbReference>
<dbReference type="EMBL" id="JAWDJX010000006">
    <property type="protein sequence ID" value="KAK3056139.1"/>
    <property type="molecule type" value="Genomic_DNA"/>
</dbReference>
<dbReference type="InterPro" id="IPR013149">
    <property type="entry name" value="ADH-like_C"/>
</dbReference>
<dbReference type="PANTHER" id="PTHR44154:SF1">
    <property type="entry name" value="QUINONE OXIDOREDUCTASE"/>
    <property type="match status" value="1"/>
</dbReference>
<accession>A0AAJ0GEV4</accession>
<dbReference type="InterPro" id="IPR013154">
    <property type="entry name" value="ADH-like_N"/>
</dbReference>
<dbReference type="SUPFAM" id="SSF50129">
    <property type="entry name" value="GroES-like"/>
    <property type="match status" value="1"/>
</dbReference>
<sequence length="259" mass="27921">MRAAVVHKTGGPEALELQDVPIPEPKEHEVLIHIRAFGLNRSEMFTRQGHSPSVKFPRILGIEAVGTVESCPSGAFNKGDTVATCMGGLGRDFDGGYAEYTSVPVNQVQKLKTTLDWPTLGAIPEMFQTAWGSLFVSLKLQKGDRLLVRGGTTSVGLAAAAIAKNYGAHVTSTTRQNGREEMLRQYGVDDVLVDDGNVADKLKPGEEFDKCLELVGVRTMDDSMKCVKKAASAASLASSEANGQWTHGIRWSIFARQSA</sequence>
<dbReference type="InterPro" id="IPR011032">
    <property type="entry name" value="GroES-like_sf"/>
</dbReference>
<name>A0AAJ0GEV4_9PEZI</name>
<proteinExistence type="predicted"/>
<dbReference type="Gene3D" id="3.40.50.720">
    <property type="entry name" value="NAD(P)-binding Rossmann-like Domain"/>
    <property type="match status" value="1"/>
</dbReference>
<organism evidence="3 4">
    <name type="scientific">Extremus antarcticus</name>
    <dbReference type="NCBI Taxonomy" id="702011"/>
    <lineage>
        <taxon>Eukaryota</taxon>
        <taxon>Fungi</taxon>
        <taxon>Dikarya</taxon>
        <taxon>Ascomycota</taxon>
        <taxon>Pezizomycotina</taxon>
        <taxon>Dothideomycetes</taxon>
        <taxon>Dothideomycetidae</taxon>
        <taxon>Mycosphaerellales</taxon>
        <taxon>Extremaceae</taxon>
        <taxon>Extremus</taxon>
    </lineage>
</organism>
<dbReference type="InterPro" id="IPR036291">
    <property type="entry name" value="NAD(P)-bd_dom_sf"/>
</dbReference>
<gene>
    <name evidence="3" type="ORF">LTR09_002645</name>
</gene>
<dbReference type="SMART" id="SM00829">
    <property type="entry name" value="PKS_ER"/>
    <property type="match status" value="1"/>
</dbReference>
<dbReference type="InterPro" id="IPR051603">
    <property type="entry name" value="Zinc-ADH_QOR/CCCR"/>
</dbReference>
<dbReference type="GO" id="GO:0016491">
    <property type="term" value="F:oxidoreductase activity"/>
    <property type="evidence" value="ECO:0007669"/>
    <property type="project" value="InterPro"/>
</dbReference>
<dbReference type="Pfam" id="PF00107">
    <property type="entry name" value="ADH_zinc_N"/>
    <property type="match status" value="1"/>
</dbReference>
<feature type="domain" description="Enoyl reductase (ER)" evidence="2">
    <location>
        <begin position="10"/>
        <end position="259"/>
    </location>
</feature>
<dbReference type="SUPFAM" id="SSF51735">
    <property type="entry name" value="NAD(P)-binding Rossmann-fold domains"/>
    <property type="match status" value="1"/>
</dbReference>
<dbReference type="Pfam" id="PF08240">
    <property type="entry name" value="ADH_N"/>
    <property type="match status" value="1"/>
</dbReference>